<dbReference type="AlphaFoldDB" id="A0AAE0T5N3"/>
<reference evidence="1" key="1">
    <citation type="journal article" date="2021" name="Genome Biol. Evol.">
        <title>A High-Quality Reference Genome for a Parasitic Bivalve with Doubly Uniparental Inheritance (Bivalvia: Unionida).</title>
        <authorList>
            <person name="Smith C.H."/>
        </authorList>
    </citation>
    <scope>NUCLEOTIDE SEQUENCE</scope>
    <source>
        <strain evidence="1">CHS0354</strain>
    </source>
</reference>
<proteinExistence type="predicted"/>
<sequence length="189" mass="21385">MAEPTPSDKVKNKEYTNWLKHSTTIQSEKIYWANSDVSLWPSNPWECAKIFLPRGQQPVNNGPAKSDAQALMVLLANCKHFHLKLSQQSRTLTHTISSIRNKVMHNGEMKVSDADRMSFIQQIIQLLEDPISLMSVGDCKAAVSNIHKINSDSLDVSFNLGLQMEALMAAVNELRQELGMQKKNKCRQY</sequence>
<reference evidence="1" key="2">
    <citation type="journal article" date="2021" name="Genome Biol. Evol.">
        <title>Developing a high-quality reference genome for a parasitic bivalve with doubly uniparental inheritance (Bivalvia: Unionida).</title>
        <authorList>
            <person name="Smith C.H."/>
        </authorList>
    </citation>
    <scope>NUCLEOTIDE SEQUENCE</scope>
    <source>
        <strain evidence="1">CHS0354</strain>
        <tissue evidence="1">Mantle</tissue>
    </source>
</reference>
<evidence type="ECO:0000313" key="2">
    <source>
        <dbReference type="Proteomes" id="UP001195483"/>
    </source>
</evidence>
<dbReference type="PANTHER" id="PTHR35083">
    <property type="entry name" value="RGD1565685 PROTEIN"/>
    <property type="match status" value="1"/>
</dbReference>
<name>A0AAE0T5N3_9BIVA</name>
<dbReference type="Proteomes" id="UP001195483">
    <property type="component" value="Unassembled WGS sequence"/>
</dbReference>
<comment type="caution">
    <text evidence="1">The sequence shown here is derived from an EMBL/GenBank/DDBJ whole genome shotgun (WGS) entry which is preliminary data.</text>
</comment>
<organism evidence="1 2">
    <name type="scientific">Potamilus streckersoni</name>
    <dbReference type="NCBI Taxonomy" id="2493646"/>
    <lineage>
        <taxon>Eukaryota</taxon>
        <taxon>Metazoa</taxon>
        <taxon>Spiralia</taxon>
        <taxon>Lophotrochozoa</taxon>
        <taxon>Mollusca</taxon>
        <taxon>Bivalvia</taxon>
        <taxon>Autobranchia</taxon>
        <taxon>Heteroconchia</taxon>
        <taxon>Palaeoheterodonta</taxon>
        <taxon>Unionida</taxon>
        <taxon>Unionoidea</taxon>
        <taxon>Unionidae</taxon>
        <taxon>Ambleminae</taxon>
        <taxon>Lampsilini</taxon>
        <taxon>Potamilus</taxon>
    </lineage>
</organism>
<dbReference type="Pfam" id="PF15112">
    <property type="entry name" value="DUF4559"/>
    <property type="match status" value="1"/>
</dbReference>
<protein>
    <submittedName>
        <fullName evidence="1">Uncharacterized protein</fullName>
    </submittedName>
</protein>
<evidence type="ECO:0000313" key="1">
    <source>
        <dbReference type="EMBL" id="KAK3604061.1"/>
    </source>
</evidence>
<dbReference type="EMBL" id="JAEAOA010000350">
    <property type="protein sequence ID" value="KAK3604061.1"/>
    <property type="molecule type" value="Genomic_DNA"/>
</dbReference>
<accession>A0AAE0T5N3</accession>
<dbReference type="InterPro" id="IPR027897">
    <property type="entry name" value="DUF4559"/>
</dbReference>
<dbReference type="PANTHER" id="PTHR35083:SF3">
    <property type="entry name" value="SI:CH211-91P5.3"/>
    <property type="match status" value="1"/>
</dbReference>
<gene>
    <name evidence="1" type="ORF">CHS0354_004724</name>
</gene>
<keyword evidence="2" id="KW-1185">Reference proteome</keyword>
<reference evidence="1" key="3">
    <citation type="submission" date="2023-05" db="EMBL/GenBank/DDBJ databases">
        <authorList>
            <person name="Smith C.H."/>
        </authorList>
    </citation>
    <scope>NUCLEOTIDE SEQUENCE</scope>
    <source>
        <strain evidence="1">CHS0354</strain>
        <tissue evidence="1">Mantle</tissue>
    </source>
</reference>